<sequence length="313" mass="34967">MEEQYVQEASRLIPAEVTMIAACQDSEEGGDISDVRRFHLPDPKGKAGGAMSSAILSVLYQHDQSGTLDETSWVKLLAQLSLQLNQTGFTQKPVLSSSRLIDMRKSVQFCNKNNQGVKRAVLIGINYTGQKGELTGCWNDCRNMREYLVKIQGFKRDNVIMIMDDGVHFSPTRLNIITAFKNLVKHSVDGDTVFLHFSGHGGKTIDLNGDEDDGYDETLIPVDFRTHGQIVDDEIFEILVKPMAKGVKMTCLIDSCHSGTALDLPFTYTYDDAHAKDHNKASMRMSENFFIPHQKISKMGKQSDDKDSGWCCC</sequence>
<organism evidence="3 4">
    <name type="scientific">Chaetoceros tenuissimus</name>
    <dbReference type="NCBI Taxonomy" id="426638"/>
    <lineage>
        <taxon>Eukaryota</taxon>
        <taxon>Sar</taxon>
        <taxon>Stramenopiles</taxon>
        <taxon>Ochrophyta</taxon>
        <taxon>Bacillariophyta</taxon>
        <taxon>Coscinodiscophyceae</taxon>
        <taxon>Chaetocerotophycidae</taxon>
        <taxon>Chaetocerotales</taxon>
        <taxon>Chaetocerotaceae</taxon>
        <taxon>Chaetoceros</taxon>
    </lineage>
</organism>
<comment type="similarity">
    <text evidence="1">Belongs to the peptidase C14B family.</text>
</comment>
<name>A0AAD3CV44_9STRA</name>
<dbReference type="SUPFAM" id="SSF52129">
    <property type="entry name" value="Caspase-like"/>
    <property type="match status" value="1"/>
</dbReference>
<dbReference type="Pfam" id="PF00656">
    <property type="entry name" value="Peptidase_C14"/>
    <property type="match status" value="1"/>
</dbReference>
<comment type="caution">
    <text evidence="3">The sequence shown here is derived from an EMBL/GenBank/DDBJ whole genome shotgun (WGS) entry which is preliminary data.</text>
</comment>
<dbReference type="AlphaFoldDB" id="A0AAD3CV44"/>
<dbReference type="InterPro" id="IPR050452">
    <property type="entry name" value="Metacaspase"/>
</dbReference>
<evidence type="ECO:0000259" key="2">
    <source>
        <dbReference type="Pfam" id="PF00656"/>
    </source>
</evidence>
<keyword evidence="4" id="KW-1185">Reference proteome</keyword>
<evidence type="ECO:0000313" key="3">
    <source>
        <dbReference type="EMBL" id="GFH51480.1"/>
    </source>
</evidence>
<proteinExistence type="inferred from homology"/>
<dbReference type="InterPro" id="IPR011600">
    <property type="entry name" value="Pept_C14_caspase"/>
</dbReference>
<reference evidence="3 4" key="1">
    <citation type="journal article" date="2021" name="Sci. Rep.">
        <title>The genome of the diatom Chaetoceros tenuissimus carries an ancient integrated fragment of an extant virus.</title>
        <authorList>
            <person name="Hongo Y."/>
            <person name="Kimura K."/>
            <person name="Takaki Y."/>
            <person name="Yoshida Y."/>
            <person name="Baba S."/>
            <person name="Kobayashi G."/>
            <person name="Nagasaki K."/>
            <person name="Hano T."/>
            <person name="Tomaru Y."/>
        </authorList>
    </citation>
    <scope>NUCLEOTIDE SEQUENCE [LARGE SCALE GENOMIC DNA]</scope>
    <source>
        <strain evidence="3 4">NIES-3715</strain>
    </source>
</reference>
<dbReference type="EMBL" id="BLLK01000045">
    <property type="protein sequence ID" value="GFH51480.1"/>
    <property type="molecule type" value="Genomic_DNA"/>
</dbReference>
<dbReference type="Proteomes" id="UP001054902">
    <property type="component" value="Unassembled WGS sequence"/>
</dbReference>
<dbReference type="PANTHER" id="PTHR48104:SF30">
    <property type="entry name" value="METACASPASE-1"/>
    <property type="match status" value="1"/>
</dbReference>
<dbReference type="InterPro" id="IPR029030">
    <property type="entry name" value="Caspase-like_dom_sf"/>
</dbReference>
<protein>
    <recommendedName>
        <fullName evidence="2">Peptidase C14 caspase domain-containing protein</fullName>
    </recommendedName>
</protein>
<dbReference type="Gene3D" id="3.40.50.12660">
    <property type="match status" value="1"/>
</dbReference>
<feature type="domain" description="Peptidase C14 caspase" evidence="2">
    <location>
        <begin position="118"/>
        <end position="276"/>
    </location>
</feature>
<dbReference type="GO" id="GO:0006508">
    <property type="term" value="P:proteolysis"/>
    <property type="evidence" value="ECO:0007669"/>
    <property type="project" value="InterPro"/>
</dbReference>
<evidence type="ECO:0000256" key="1">
    <source>
        <dbReference type="ARBA" id="ARBA00009005"/>
    </source>
</evidence>
<accession>A0AAD3CV44</accession>
<dbReference type="GO" id="GO:0005737">
    <property type="term" value="C:cytoplasm"/>
    <property type="evidence" value="ECO:0007669"/>
    <property type="project" value="TreeGrafter"/>
</dbReference>
<dbReference type="GO" id="GO:0004197">
    <property type="term" value="F:cysteine-type endopeptidase activity"/>
    <property type="evidence" value="ECO:0007669"/>
    <property type="project" value="InterPro"/>
</dbReference>
<gene>
    <name evidence="3" type="ORF">CTEN210_07956</name>
</gene>
<evidence type="ECO:0000313" key="4">
    <source>
        <dbReference type="Proteomes" id="UP001054902"/>
    </source>
</evidence>
<dbReference type="PANTHER" id="PTHR48104">
    <property type="entry name" value="METACASPASE-4"/>
    <property type="match status" value="1"/>
</dbReference>